<evidence type="ECO:0000256" key="1">
    <source>
        <dbReference type="ARBA" id="ARBA00004173"/>
    </source>
</evidence>
<keyword evidence="3" id="KW-0689">Ribosomal protein</keyword>
<evidence type="ECO:0000256" key="3">
    <source>
        <dbReference type="ARBA" id="ARBA00022980"/>
    </source>
</evidence>
<keyword evidence="5" id="KW-0687">Ribonucleoprotein</keyword>
<keyword evidence="8" id="KW-1185">Reference proteome</keyword>
<sequence length="437" mass="49332">MHRLPRSQRPIEQLLPSVLPLRPCLRNSPCRPSLCATATRSNVSPFSTSAPALSIFSSKPDKKKHRAFVRRWQKRLLGESDPVGAHVDPYDKTSPVRIAPEEQGEEEELLEEMEGGEDWGYTQAETWRGLERIGSDKWVQQWKEWENADSWKKWEPSDSYAPVDKVRDQAALKEAFHRAVVEVITLKKAGAPLEFLNDFVGRHYDPLRTHEVKLRASRDGSVSLLYPSETAVTEFLQKFMSEEADETDVGDEHAELVDELLENGTLQDATIKEKLKEAHLTIAEARSLVGVLKSREVVAKVASEVMAEENESAQAAEELKLNSIPLTDLDLKFNLLKRLTALTGLRISDPNILQIDTFADLYHQLLAASKPQPKKLVEEILADPKKAKKVMSIPNVKISPRRVTVVDKEKEVGRWKVIEYALKERGIPVTGRKVTSL</sequence>
<evidence type="ECO:0000256" key="2">
    <source>
        <dbReference type="ARBA" id="ARBA00008860"/>
    </source>
</evidence>
<evidence type="ECO:0000313" key="7">
    <source>
        <dbReference type="EMBL" id="KAF2204989.1"/>
    </source>
</evidence>
<protein>
    <recommendedName>
        <fullName evidence="6">Large ribosomal subunit protein mL50</fullName>
    </recommendedName>
</protein>
<evidence type="ECO:0000256" key="6">
    <source>
        <dbReference type="ARBA" id="ARBA00035183"/>
    </source>
</evidence>
<dbReference type="Gene3D" id="1.10.1200.10">
    <property type="entry name" value="ACP-like"/>
    <property type="match status" value="1"/>
</dbReference>
<dbReference type="Pfam" id="PF10501">
    <property type="entry name" value="Ribosomal_L50"/>
    <property type="match status" value="1"/>
</dbReference>
<dbReference type="Proteomes" id="UP000799536">
    <property type="component" value="Unassembled WGS sequence"/>
</dbReference>
<reference evidence="7" key="1">
    <citation type="journal article" date="2020" name="Stud. Mycol.">
        <title>101 Dothideomycetes genomes: a test case for predicting lifestyles and emergence of pathogens.</title>
        <authorList>
            <person name="Haridas S."/>
            <person name="Albert R."/>
            <person name="Binder M."/>
            <person name="Bloem J."/>
            <person name="Labutti K."/>
            <person name="Salamov A."/>
            <person name="Andreopoulos B."/>
            <person name="Baker S."/>
            <person name="Barry K."/>
            <person name="Bills G."/>
            <person name="Bluhm B."/>
            <person name="Cannon C."/>
            <person name="Castanera R."/>
            <person name="Culley D."/>
            <person name="Daum C."/>
            <person name="Ezra D."/>
            <person name="Gonzalez J."/>
            <person name="Henrissat B."/>
            <person name="Kuo A."/>
            <person name="Liang C."/>
            <person name="Lipzen A."/>
            <person name="Lutzoni F."/>
            <person name="Magnuson J."/>
            <person name="Mondo S."/>
            <person name="Nolan M."/>
            <person name="Ohm R."/>
            <person name="Pangilinan J."/>
            <person name="Park H.-J."/>
            <person name="Ramirez L."/>
            <person name="Alfaro M."/>
            <person name="Sun H."/>
            <person name="Tritt A."/>
            <person name="Yoshinaga Y."/>
            <person name="Zwiers L.-H."/>
            <person name="Turgeon B."/>
            <person name="Goodwin S."/>
            <person name="Spatafora J."/>
            <person name="Crous P."/>
            <person name="Grigoriev I."/>
        </authorList>
    </citation>
    <scope>NUCLEOTIDE SEQUENCE</scope>
    <source>
        <strain evidence="7">ATCC 74209</strain>
    </source>
</reference>
<dbReference type="InterPro" id="IPR018305">
    <property type="entry name" value="Ribosomal_m50"/>
</dbReference>
<dbReference type="InterPro" id="IPR036736">
    <property type="entry name" value="ACP-like_sf"/>
</dbReference>
<proteinExistence type="inferred from homology"/>
<name>A0A9P4JV55_9PLEO</name>
<comment type="similarity">
    <text evidence="2">Belongs to the mitochondrion-specific ribosomal protein mL50 family.</text>
</comment>
<organism evidence="7 8">
    <name type="scientific">Delitschia confertaspora ATCC 74209</name>
    <dbReference type="NCBI Taxonomy" id="1513339"/>
    <lineage>
        <taxon>Eukaryota</taxon>
        <taxon>Fungi</taxon>
        <taxon>Dikarya</taxon>
        <taxon>Ascomycota</taxon>
        <taxon>Pezizomycotina</taxon>
        <taxon>Dothideomycetes</taxon>
        <taxon>Pleosporomycetidae</taxon>
        <taxon>Pleosporales</taxon>
        <taxon>Delitschiaceae</taxon>
        <taxon>Delitschia</taxon>
    </lineage>
</organism>
<comment type="caution">
    <text evidence="7">The sequence shown here is derived from an EMBL/GenBank/DDBJ whole genome shotgun (WGS) entry which is preliminary data.</text>
</comment>
<keyword evidence="4" id="KW-0496">Mitochondrion</keyword>
<evidence type="ECO:0000256" key="4">
    <source>
        <dbReference type="ARBA" id="ARBA00023128"/>
    </source>
</evidence>
<comment type="subcellular location">
    <subcellularLocation>
        <location evidence="1">Mitochondrion</location>
    </subcellularLocation>
</comment>
<dbReference type="GO" id="GO:0005840">
    <property type="term" value="C:ribosome"/>
    <property type="evidence" value="ECO:0007669"/>
    <property type="project" value="UniProtKB-KW"/>
</dbReference>
<dbReference type="AlphaFoldDB" id="A0A9P4JV55"/>
<dbReference type="GO" id="GO:1990904">
    <property type="term" value="C:ribonucleoprotein complex"/>
    <property type="evidence" value="ECO:0007669"/>
    <property type="project" value="UniProtKB-KW"/>
</dbReference>
<evidence type="ECO:0000256" key="5">
    <source>
        <dbReference type="ARBA" id="ARBA00023274"/>
    </source>
</evidence>
<dbReference type="GO" id="GO:0005739">
    <property type="term" value="C:mitochondrion"/>
    <property type="evidence" value="ECO:0007669"/>
    <property type="project" value="UniProtKB-SubCell"/>
</dbReference>
<dbReference type="OrthoDB" id="6220758at2759"/>
<accession>A0A9P4JV55</accession>
<evidence type="ECO:0000313" key="8">
    <source>
        <dbReference type="Proteomes" id="UP000799536"/>
    </source>
</evidence>
<dbReference type="EMBL" id="ML993864">
    <property type="protein sequence ID" value="KAF2204989.1"/>
    <property type="molecule type" value="Genomic_DNA"/>
</dbReference>
<gene>
    <name evidence="7" type="ORF">GQ43DRAFT_437420</name>
</gene>